<evidence type="ECO:0000256" key="2">
    <source>
        <dbReference type="ARBA" id="ARBA00023125"/>
    </source>
</evidence>
<dbReference type="PROSITE" id="PS50977">
    <property type="entry name" value="HTH_TETR_2"/>
    <property type="match status" value="1"/>
</dbReference>
<feature type="domain" description="HTH tetR-type" evidence="5">
    <location>
        <begin position="16"/>
        <end position="76"/>
    </location>
</feature>
<dbReference type="InterPro" id="IPR009057">
    <property type="entry name" value="Homeodomain-like_sf"/>
</dbReference>
<dbReference type="InterPro" id="IPR001647">
    <property type="entry name" value="HTH_TetR"/>
</dbReference>
<gene>
    <name evidence="6" type="ORF">Abin_007_156</name>
    <name evidence="7" type="ORF">AIN02nite_12830</name>
</gene>
<evidence type="ECO:0000313" key="6">
    <source>
        <dbReference type="EMBL" id="GAN62466.1"/>
    </source>
</evidence>
<dbReference type="Pfam" id="PF13305">
    <property type="entry name" value="TetR_C_33"/>
    <property type="match status" value="1"/>
</dbReference>
<evidence type="ECO:0000259" key="5">
    <source>
        <dbReference type="PROSITE" id="PS50977"/>
    </source>
</evidence>
<dbReference type="EMBL" id="BAMW01000007">
    <property type="protein sequence ID" value="GAN62466.1"/>
    <property type="molecule type" value="Genomic_DNA"/>
</dbReference>
<dbReference type="Proteomes" id="UP000321104">
    <property type="component" value="Unassembled WGS sequence"/>
</dbReference>
<keyword evidence="3" id="KW-0804">Transcription</keyword>
<dbReference type="Gene3D" id="1.10.357.10">
    <property type="entry name" value="Tetracycline Repressor, domain 2"/>
    <property type="match status" value="1"/>
</dbReference>
<reference evidence="7 9" key="2">
    <citation type="submission" date="2019-07" db="EMBL/GenBank/DDBJ databases">
        <title>Whole genome shotgun sequence of Acetobacter indonesiensis NBRC 16471.</title>
        <authorList>
            <person name="Hosoyama A."/>
            <person name="Uohara A."/>
            <person name="Ohji S."/>
            <person name="Ichikawa N."/>
        </authorList>
    </citation>
    <scope>NUCLEOTIDE SEQUENCE [LARGE SCALE GENOMIC DNA]</scope>
    <source>
        <strain evidence="7 9">NBRC 16471</strain>
    </source>
</reference>
<evidence type="ECO:0000256" key="4">
    <source>
        <dbReference type="PROSITE-ProRule" id="PRU00335"/>
    </source>
</evidence>
<dbReference type="Pfam" id="PF00440">
    <property type="entry name" value="TetR_N"/>
    <property type="match status" value="1"/>
</dbReference>
<keyword evidence="2 4" id="KW-0238">DNA-binding</keyword>
<feature type="DNA-binding region" description="H-T-H motif" evidence="4">
    <location>
        <begin position="39"/>
        <end position="58"/>
    </location>
</feature>
<dbReference type="RefSeq" id="WP_048844990.1">
    <property type="nucleotide sequence ID" value="NZ_BAMW01000007.1"/>
</dbReference>
<dbReference type="SUPFAM" id="SSF48498">
    <property type="entry name" value="Tetracyclin repressor-like, C-terminal domain"/>
    <property type="match status" value="1"/>
</dbReference>
<proteinExistence type="predicted"/>
<evidence type="ECO:0000313" key="7">
    <source>
        <dbReference type="EMBL" id="GEN03258.1"/>
    </source>
</evidence>
<sequence>MAEKQTSAGKDDYHHGNLRVELLRVARDMLEAEGINALKLRAITREAGVSAMAATPHFGNLRGLLTALATQGFEELACTLREGNGRSVKDAGLAYVLFAVRNPGLFTLMFRGDAINRHDAAFTHAAQQSFGLLGQLLAQTEPPKTHKSDVGGEVGQAALWAKVHGLAVLAIDGLLAPLVVQSGFADHQEAFLAQALDAMVGPV</sequence>
<evidence type="ECO:0000256" key="3">
    <source>
        <dbReference type="ARBA" id="ARBA00023163"/>
    </source>
</evidence>
<protein>
    <submittedName>
        <fullName evidence="7">TetR family transcriptional regulator</fullName>
    </submittedName>
    <submittedName>
        <fullName evidence="6">Transcriptional regulator TetR</fullName>
    </submittedName>
</protein>
<dbReference type="EMBL" id="BJXQ01000006">
    <property type="protein sequence ID" value="GEN03258.1"/>
    <property type="molecule type" value="Genomic_DNA"/>
</dbReference>
<keyword evidence="8" id="KW-1185">Reference proteome</keyword>
<evidence type="ECO:0000313" key="9">
    <source>
        <dbReference type="Proteomes" id="UP000321104"/>
    </source>
</evidence>
<dbReference type="GO" id="GO:0003677">
    <property type="term" value="F:DNA binding"/>
    <property type="evidence" value="ECO:0007669"/>
    <property type="project" value="UniProtKB-UniRule"/>
</dbReference>
<name>A0A6N3T5R5_9PROT</name>
<evidence type="ECO:0000256" key="1">
    <source>
        <dbReference type="ARBA" id="ARBA00023015"/>
    </source>
</evidence>
<reference evidence="6 8" key="1">
    <citation type="submission" date="2012-11" db="EMBL/GenBank/DDBJ databases">
        <title>Whole genome sequence of Acetobacter indonesiensis 5H-1.</title>
        <authorList>
            <person name="Azuma Y."/>
            <person name="Higashiura N."/>
            <person name="Hirakawa H."/>
            <person name="Matsushita K."/>
        </authorList>
    </citation>
    <scope>NUCLEOTIDE SEQUENCE [LARGE SCALE GENOMIC DNA]</scope>
    <source>
        <strain evidence="6 8">5H-1</strain>
    </source>
</reference>
<organism evidence="7 9">
    <name type="scientific">Acetobacter indonesiensis</name>
    <dbReference type="NCBI Taxonomy" id="104101"/>
    <lineage>
        <taxon>Bacteria</taxon>
        <taxon>Pseudomonadati</taxon>
        <taxon>Pseudomonadota</taxon>
        <taxon>Alphaproteobacteria</taxon>
        <taxon>Acetobacterales</taxon>
        <taxon>Acetobacteraceae</taxon>
        <taxon>Acetobacter</taxon>
    </lineage>
</organism>
<dbReference type="InterPro" id="IPR036271">
    <property type="entry name" value="Tet_transcr_reg_TetR-rel_C_sf"/>
</dbReference>
<evidence type="ECO:0000313" key="8">
    <source>
        <dbReference type="Proteomes" id="UP000032673"/>
    </source>
</evidence>
<keyword evidence="1" id="KW-0805">Transcription regulation</keyword>
<comment type="caution">
    <text evidence="7">The sequence shown here is derived from an EMBL/GenBank/DDBJ whole genome shotgun (WGS) entry which is preliminary data.</text>
</comment>
<accession>A0A6N3T5R5</accession>
<dbReference type="AlphaFoldDB" id="A0A6N3T5R5"/>
<dbReference type="SUPFAM" id="SSF46689">
    <property type="entry name" value="Homeodomain-like"/>
    <property type="match status" value="1"/>
</dbReference>
<dbReference type="Proteomes" id="UP000032673">
    <property type="component" value="Unassembled WGS sequence"/>
</dbReference>
<dbReference type="InterPro" id="IPR025996">
    <property type="entry name" value="MT1864/Rv1816-like_C"/>
</dbReference>